<feature type="signal peptide" evidence="1">
    <location>
        <begin position="1"/>
        <end position="20"/>
    </location>
</feature>
<name>A0ABU3S1N2_9HYPH</name>
<keyword evidence="3" id="KW-1185">Reference proteome</keyword>
<comment type="caution">
    <text evidence="2">The sequence shown here is derived from an EMBL/GenBank/DDBJ whole genome shotgun (WGS) entry which is preliminary data.</text>
</comment>
<keyword evidence="1" id="KW-0732">Signal</keyword>
<dbReference type="EMBL" id="JAWDID010000002">
    <property type="protein sequence ID" value="MDU0338631.1"/>
    <property type="molecule type" value="Genomic_DNA"/>
</dbReference>
<reference evidence="2 3" key="1">
    <citation type="submission" date="2023-09" db="EMBL/GenBank/DDBJ databases">
        <title>Whole genome shotgun sequencing (WGS) of Bosea sp. ZW T0_25, isolated from stored onions (Allium cepa).</title>
        <authorList>
            <person name="Stoll D.A."/>
            <person name="Huch M."/>
        </authorList>
    </citation>
    <scope>NUCLEOTIDE SEQUENCE [LARGE SCALE GENOMIC DNA]</scope>
    <source>
        <strain evidence="2 3">ZW T0_25</strain>
    </source>
</reference>
<dbReference type="RefSeq" id="WP_316016575.1">
    <property type="nucleotide sequence ID" value="NZ_JAWDID010000002.1"/>
</dbReference>
<evidence type="ECO:0000313" key="3">
    <source>
        <dbReference type="Proteomes" id="UP001254257"/>
    </source>
</evidence>
<accession>A0ABU3S1N2</accession>
<gene>
    <name evidence="2" type="ORF">RKE40_01990</name>
</gene>
<evidence type="ECO:0000313" key="2">
    <source>
        <dbReference type="EMBL" id="MDU0338631.1"/>
    </source>
</evidence>
<organism evidence="2 3">
    <name type="scientific">Bosea rubneri</name>
    <dbReference type="NCBI Taxonomy" id="3075434"/>
    <lineage>
        <taxon>Bacteria</taxon>
        <taxon>Pseudomonadati</taxon>
        <taxon>Pseudomonadota</taxon>
        <taxon>Alphaproteobacteria</taxon>
        <taxon>Hyphomicrobiales</taxon>
        <taxon>Boseaceae</taxon>
        <taxon>Bosea</taxon>
    </lineage>
</organism>
<dbReference type="Proteomes" id="UP001254257">
    <property type="component" value="Unassembled WGS sequence"/>
</dbReference>
<protein>
    <submittedName>
        <fullName evidence="2">Uncharacterized protein</fullName>
    </submittedName>
</protein>
<proteinExistence type="predicted"/>
<evidence type="ECO:0000256" key="1">
    <source>
        <dbReference type="SAM" id="SignalP"/>
    </source>
</evidence>
<sequence length="110" mass="12378">MIVRAAAAVLLTLVPTFALAQSRPVPATCTRDLFQNEAGMRQRQYKMQQVANADQATQCAAWREHVAFMQKARSVFATCQSGREREQNVAQMDESLSDYRVLLANRCGKR</sequence>
<feature type="chain" id="PRO_5046196517" evidence="1">
    <location>
        <begin position="21"/>
        <end position="110"/>
    </location>
</feature>